<comment type="pathway">
    <text evidence="1 6">Amino-acid biosynthesis; L-methionine biosynthesis via salvage pathway; S-methyl-5-thio-alpha-D-ribose 1-phosphate from S-methyl-5'-thioadenosine (hydrolase route): step 1/2.</text>
</comment>
<dbReference type="GO" id="GO:0008782">
    <property type="term" value="F:adenosylhomocysteine nucleosidase activity"/>
    <property type="evidence" value="ECO:0007669"/>
    <property type="project" value="UniProtKB-UniRule"/>
</dbReference>
<organism evidence="8 9">
    <name type="scientific">Labilibaculum filiforme</name>
    <dbReference type="NCBI Taxonomy" id="1940526"/>
    <lineage>
        <taxon>Bacteria</taxon>
        <taxon>Pseudomonadati</taxon>
        <taxon>Bacteroidota</taxon>
        <taxon>Bacteroidia</taxon>
        <taxon>Marinilabiliales</taxon>
        <taxon>Marinifilaceae</taxon>
        <taxon>Labilibaculum</taxon>
    </lineage>
</organism>
<feature type="binding site" evidence="6">
    <location>
        <position position="153"/>
    </location>
    <ligand>
        <name>substrate</name>
    </ligand>
</feature>
<evidence type="ECO:0000256" key="6">
    <source>
        <dbReference type="HAMAP-Rule" id="MF_01684"/>
    </source>
</evidence>
<dbReference type="GO" id="GO:0019284">
    <property type="term" value="P:L-methionine salvage from S-adenosylmethionine"/>
    <property type="evidence" value="ECO:0007669"/>
    <property type="project" value="TreeGrafter"/>
</dbReference>
<feature type="domain" description="Nucleoside phosphorylase" evidence="7">
    <location>
        <begin position="2"/>
        <end position="227"/>
    </location>
</feature>
<feature type="binding site" evidence="6">
    <location>
        <position position="78"/>
    </location>
    <ligand>
        <name>substrate</name>
    </ligand>
</feature>
<dbReference type="Gene3D" id="3.40.50.1580">
    <property type="entry name" value="Nucleoside phosphorylase domain"/>
    <property type="match status" value="1"/>
</dbReference>
<evidence type="ECO:0000256" key="2">
    <source>
        <dbReference type="ARBA" id="ARBA00022605"/>
    </source>
</evidence>
<comment type="catalytic activity">
    <reaction evidence="6">
        <text>S-methyl-5'-thioadenosine + H2O = 5-(methylsulfanyl)-D-ribose + adenine</text>
        <dbReference type="Rhea" id="RHEA:13617"/>
        <dbReference type="ChEBI" id="CHEBI:15377"/>
        <dbReference type="ChEBI" id="CHEBI:16708"/>
        <dbReference type="ChEBI" id="CHEBI:17509"/>
        <dbReference type="ChEBI" id="CHEBI:78440"/>
        <dbReference type="EC" id="3.2.2.9"/>
    </reaction>
</comment>
<dbReference type="Pfam" id="PF01048">
    <property type="entry name" value="PNP_UDP_1"/>
    <property type="match status" value="1"/>
</dbReference>
<dbReference type="PANTHER" id="PTHR46832:SF1">
    <property type="entry name" value="5'-METHYLTHIOADENOSINE_S-ADENOSYLHOMOCYSTEINE NUCLEOSIDASE"/>
    <property type="match status" value="1"/>
</dbReference>
<comment type="catalytic activity">
    <reaction evidence="5">
        <text>5'-deoxyadenosine + H2O = 5-deoxy-D-ribose + adenine</text>
        <dbReference type="Rhea" id="RHEA:29859"/>
        <dbReference type="ChEBI" id="CHEBI:15377"/>
        <dbReference type="ChEBI" id="CHEBI:16708"/>
        <dbReference type="ChEBI" id="CHEBI:17319"/>
        <dbReference type="ChEBI" id="CHEBI:149540"/>
        <dbReference type="EC" id="3.2.2.9"/>
    </reaction>
    <physiologicalReaction direction="left-to-right" evidence="5">
        <dbReference type="Rhea" id="RHEA:29860"/>
    </physiologicalReaction>
</comment>
<evidence type="ECO:0000256" key="5">
    <source>
        <dbReference type="ARBA" id="ARBA00050313"/>
    </source>
</evidence>
<comment type="caution">
    <text evidence="8">The sequence shown here is derived from an EMBL/GenBank/DDBJ whole genome shotgun (WGS) entry which is preliminary data.</text>
</comment>
<evidence type="ECO:0000256" key="4">
    <source>
        <dbReference type="ARBA" id="ARBA00023167"/>
    </source>
</evidence>
<comment type="catalytic activity">
    <reaction evidence="6">
        <text>S-adenosyl-L-homocysteine + H2O = S-(5-deoxy-D-ribos-5-yl)-L-homocysteine + adenine</text>
        <dbReference type="Rhea" id="RHEA:17805"/>
        <dbReference type="ChEBI" id="CHEBI:15377"/>
        <dbReference type="ChEBI" id="CHEBI:16708"/>
        <dbReference type="ChEBI" id="CHEBI:57856"/>
        <dbReference type="ChEBI" id="CHEBI:58195"/>
        <dbReference type="EC" id="3.2.2.9"/>
    </reaction>
</comment>
<dbReference type="PANTHER" id="PTHR46832">
    <property type="entry name" value="5'-METHYLTHIOADENOSINE/S-ADENOSYLHOMOCYSTEINE NUCLEOSIDASE"/>
    <property type="match status" value="1"/>
</dbReference>
<evidence type="ECO:0000256" key="3">
    <source>
        <dbReference type="ARBA" id="ARBA00022801"/>
    </source>
</evidence>
<evidence type="ECO:0000313" key="9">
    <source>
        <dbReference type="Proteomes" id="UP000233535"/>
    </source>
</evidence>
<dbReference type="UniPathway" id="UPA00904">
    <property type="reaction ID" value="UER00871"/>
</dbReference>
<dbReference type="OrthoDB" id="9792278at2"/>
<comment type="function">
    <text evidence="6">Catalyzes the irreversible cleavage of the glycosidic bond in both 5'-methylthioadenosine (MTA) and S-adenosylhomocysteine (SAH/AdoHcy) to adenine and the corresponding thioribose, 5'-methylthioribose and S-ribosylhomocysteine, respectively. Also cleaves 5'-deoxyadenosine, a toxic by-product of radical S-adenosylmethionine (SAM) enzymes, into 5-deoxyribose and adenine.</text>
</comment>
<dbReference type="HAMAP" id="MF_01684">
    <property type="entry name" value="Salvage_MtnN"/>
    <property type="match status" value="1"/>
</dbReference>
<protein>
    <recommendedName>
        <fullName evidence="6">5'-methylthioadenosine/S-adenosylhomocysteine nucleosidase</fullName>
        <shortName evidence="6">MTA/SAH nucleosidase</shortName>
        <shortName evidence="6">MTAN</shortName>
        <ecNumber evidence="6">3.2.2.9</ecNumber>
    </recommendedName>
    <alternativeName>
        <fullName evidence="6">5'-deoxyadenosine nucleosidase</fullName>
        <shortName evidence="6">DOA nucleosidase</shortName>
        <shortName evidence="6">dAdo nucleosidase</shortName>
    </alternativeName>
    <alternativeName>
        <fullName evidence="6">5'-methylthioadenosine nucleosidase</fullName>
        <shortName evidence="6">MTA nucleosidase</shortName>
    </alternativeName>
    <alternativeName>
        <fullName evidence="6">S-adenosylhomocysteine nucleosidase</fullName>
        <shortName evidence="6">AdoHcy nucleosidase</shortName>
        <shortName evidence="6">SAH nucleosidase</shortName>
        <shortName evidence="6">SRH nucleosidase</shortName>
    </alternativeName>
</protein>
<dbReference type="FunFam" id="3.40.50.1580:FF:000001">
    <property type="entry name" value="MTA/SAH nucleosidase family protein"/>
    <property type="match status" value="1"/>
</dbReference>
<accession>A0A2N3HQX8</accession>
<dbReference type="InterPro" id="IPR000845">
    <property type="entry name" value="Nucleoside_phosphorylase_d"/>
</dbReference>
<dbReference type="NCBIfam" id="TIGR01704">
    <property type="entry name" value="MTA_SAH-Nsdase"/>
    <property type="match status" value="1"/>
</dbReference>
<dbReference type="RefSeq" id="WP_101263351.1">
    <property type="nucleotide sequence ID" value="NZ_MVDD01000025.1"/>
</dbReference>
<dbReference type="NCBIfam" id="NF004079">
    <property type="entry name" value="PRK05584.1"/>
    <property type="match status" value="1"/>
</dbReference>
<name>A0A2N3HQX8_9BACT</name>
<evidence type="ECO:0000256" key="1">
    <source>
        <dbReference type="ARBA" id="ARBA00004945"/>
    </source>
</evidence>
<proteinExistence type="inferred from homology"/>
<keyword evidence="9" id="KW-1185">Reference proteome</keyword>
<dbReference type="GO" id="GO:0019509">
    <property type="term" value="P:L-methionine salvage from methylthioadenosine"/>
    <property type="evidence" value="ECO:0007669"/>
    <property type="project" value="UniProtKB-UniRule"/>
</dbReference>
<dbReference type="EC" id="3.2.2.9" evidence="6"/>
<keyword evidence="2 6" id="KW-0028">Amino-acid biosynthesis</keyword>
<keyword evidence="3 6" id="KW-0378">Hydrolase</keyword>
<evidence type="ECO:0000313" key="8">
    <source>
        <dbReference type="EMBL" id="PKQ60458.1"/>
    </source>
</evidence>
<reference evidence="8 9" key="1">
    <citation type="journal article" date="2017" name="Front. Microbiol.">
        <title>Labilibaculum manganireducens gen. nov., sp. nov. and Labilibaculum filiforme sp. nov., Novel Bacteroidetes Isolated from Subsurface Sediments of the Baltic Sea.</title>
        <authorList>
            <person name="Vandieken V."/>
            <person name="Marshall I.P."/>
            <person name="Niemann H."/>
            <person name="Engelen B."/>
            <person name="Cypionka H."/>
        </authorList>
    </citation>
    <scope>NUCLEOTIDE SEQUENCE [LARGE SCALE GENOMIC DNA]</scope>
    <source>
        <strain evidence="8 9">59.16B</strain>
    </source>
</reference>
<dbReference type="GO" id="GO:0009164">
    <property type="term" value="P:nucleoside catabolic process"/>
    <property type="evidence" value="ECO:0007669"/>
    <property type="project" value="InterPro"/>
</dbReference>
<gene>
    <name evidence="6" type="primary">mtnN</name>
    <name evidence="8" type="ORF">BZG02_19065</name>
</gene>
<dbReference type="InterPro" id="IPR010049">
    <property type="entry name" value="MTA_SAH_Nsdase"/>
</dbReference>
<dbReference type="Proteomes" id="UP000233535">
    <property type="component" value="Unassembled WGS sequence"/>
</dbReference>
<feature type="binding site" evidence="6">
    <location>
        <begin position="174"/>
        <end position="175"/>
    </location>
    <ligand>
        <name>substrate</name>
    </ligand>
</feature>
<dbReference type="InterPro" id="IPR035994">
    <property type="entry name" value="Nucleoside_phosphorylase_sf"/>
</dbReference>
<feature type="active site" description="Proton acceptor" evidence="6">
    <location>
        <position position="12"/>
    </location>
</feature>
<dbReference type="EMBL" id="MVDD01000025">
    <property type="protein sequence ID" value="PKQ60458.1"/>
    <property type="molecule type" value="Genomic_DNA"/>
</dbReference>
<comment type="similarity">
    <text evidence="6">Belongs to the PNP/UDP phosphorylase family. MtnN subfamily.</text>
</comment>
<evidence type="ECO:0000259" key="7">
    <source>
        <dbReference type="Pfam" id="PF01048"/>
    </source>
</evidence>
<dbReference type="GO" id="GO:0005829">
    <property type="term" value="C:cytosol"/>
    <property type="evidence" value="ECO:0007669"/>
    <property type="project" value="TreeGrafter"/>
</dbReference>
<keyword evidence="4 6" id="KW-0486">Methionine biosynthesis</keyword>
<dbReference type="CDD" id="cd09008">
    <property type="entry name" value="MTAN"/>
    <property type="match status" value="1"/>
</dbReference>
<dbReference type="SUPFAM" id="SSF53167">
    <property type="entry name" value="Purine and uridine phosphorylases"/>
    <property type="match status" value="1"/>
</dbReference>
<feature type="active site" description="Proton donor" evidence="6">
    <location>
        <position position="198"/>
    </location>
</feature>
<sequence length="234" mass="25305">MKIGIIGAMEVEVVKLRDQLSNRKEQKKGAFVFYTGTLNQVEIVLLQSGIGKVNAAIGAALLIDNFKPDYVINTGAAGGFPGELKVGDIVISEEVIHHDMDCTVFGYKMGQVPGMPASFTANEKLISLADKVVHQFTELQTKKATILTGDQFMNNASATSKIKALFPAAEAVEMEGAAIAQTCFQFNIPFVVIRSISDIAGQENAMEYQEFVEIAAVNSAKMVTEMVHELGNLK</sequence>
<dbReference type="AlphaFoldDB" id="A0A2N3HQX8"/>
<dbReference type="GO" id="GO:0008930">
    <property type="term" value="F:methylthioadenosine nucleosidase activity"/>
    <property type="evidence" value="ECO:0007669"/>
    <property type="project" value="UniProtKB-UniRule"/>
</dbReference>